<sequence length="1135" mass="127992">MEKVSAACAMEWSIKLEKSLRSKNPVKAVEAILETGEKLEQWSKEPESAIAVYNLFGLVPEEDKLFSNTILLRLVDAFCVGDKLVKLAVVRVFMSMFKLSRGKNKSESATWFLSKARVCNHLEILIRVKNVYDKGDTESKALALILFGCWRDFASEFAPVRYLIFTSLVSSHDLEVRSSLFAAACFCEVADDFALVVLGMLNDMVKFPEIMQKTRLAAVRVFAKMGCSHAIANRAFKICMKLMLDSPKEDNLIPFLVSLTKLASRSTHLASELTEVIMPFLSEDKTSHVRAAVLRCLHFLIERGMCFSLAHEREIASVSSLLKQEDLSSDMQLKALQIFQKILVYKLCMIDAFELHQLIAIVENASLSQIFSSSCLAISILVGIWKEIERTAEIRSIEVSSTSLPLQLVVLIMDRVTLLGRLCCDPFQAEDAVVSDVQDLLKVLHLYVGKHSELRLLVLEKVRLFLELIVNLNDGLRKADGAHELLFGVINYKGKRGAVMRSEFLASIHKFLIVFLEDLEDNDNLLSEIYEKVKHITEFVRSCSFIDFHTQMIFTLLLHSPILWGFSVNDDAGNSGVSFVADIVNYGIVSLDCSNQILMEKNYWPAYRAGVYAARLGAWVTSAMIFDQLKTNVQSDINCCWLKSLTYLSHAEGKFQLLLTPSDSVKLVNWLKSNSFLPELSKDDASGEFARCLVLHEAYMNLQSSLGMLGNIIASREVFCFQTWLLVLKTRLLETVLELVECLGLLNQDIHNKKQVEEKISTGCNSLQQLPRISIQLQKLAKEFDMLATCFIDIDVSSSSIITAFSLSCSVLAFAAGIILFLPGFSFQEVLVPFTSQSGLCSRLVQDLVRRLWKVDPEICKKLNILVKTNESLNCLHLQPRNQVLRVCGKVKMLLSICRDALSCTYGLQNQSMSMHKEEIMSEITKSCRNLLSQAIMKWMQIPFGIPKYFFNIRPCVGAELFALSSESSKRSPDTVSVEQGFQLSLDLCLQLKNVQQQQVPVRLNKLYCLLYTKLAYHTPTQHGETNRNQKSYSPWRDEDLVEMSNKLFHHAIKSGKKPEVSGRFDWTKSGVSTVVQFEPNERGQGFSSCLLDVSHFPVGSYQIKWLSCCIDQHGSYWSLLPLNGKPVFTIKKAS</sequence>
<dbReference type="Pfam" id="PF24436">
    <property type="entry name" value="INTS7_N"/>
    <property type="match status" value="1"/>
</dbReference>
<gene>
    <name evidence="3" type="ORF">ISN45_Aa07g021680</name>
</gene>
<evidence type="ECO:0000313" key="3">
    <source>
        <dbReference type="EMBL" id="KAG7542155.1"/>
    </source>
</evidence>
<dbReference type="EMBL" id="JAEFBK010000012">
    <property type="protein sequence ID" value="KAG7542155.1"/>
    <property type="molecule type" value="Genomic_DNA"/>
</dbReference>
<accession>A0A8T1Y4S5</accession>
<evidence type="ECO:0000259" key="1">
    <source>
        <dbReference type="Pfam" id="PF22966"/>
    </source>
</evidence>
<dbReference type="AlphaFoldDB" id="A0A8T1Y4S5"/>
<dbReference type="GO" id="GO:0034472">
    <property type="term" value="P:snRNA 3'-end processing"/>
    <property type="evidence" value="ECO:0007669"/>
    <property type="project" value="TreeGrafter"/>
</dbReference>
<proteinExistence type="predicted"/>
<evidence type="ECO:0000259" key="2">
    <source>
        <dbReference type="Pfam" id="PF24436"/>
    </source>
</evidence>
<organism evidence="3 4">
    <name type="scientific">Arabidopsis thaliana x Arabidopsis arenosa</name>
    <dbReference type="NCBI Taxonomy" id="1240361"/>
    <lineage>
        <taxon>Eukaryota</taxon>
        <taxon>Viridiplantae</taxon>
        <taxon>Streptophyta</taxon>
        <taxon>Embryophyta</taxon>
        <taxon>Tracheophyta</taxon>
        <taxon>Spermatophyta</taxon>
        <taxon>Magnoliopsida</taxon>
        <taxon>eudicotyledons</taxon>
        <taxon>Gunneridae</taxon>
        <taxon>Pentapetalae</taxon>
        <taxon>rosids</taxon>
        <taxon>malvids</taxon>
        <taxon>Brassicales</taxon>
        <taxon>Brassicaceae</taxon>
        <taxon>Camelineae</taxon>
        <taxon>Arabidopsis</taxon>
    </lineage>
</organism>
<feature type="domain" description="Integrator complex subunit 7 N-terminal" evidence="2">
    <location>
        <begin position="65"/>
        <end position="414"/>
    </location>
</feature>
<name>A0A8T1Y4S5_9BRAS</name>
<dbReference type="InterPro" id="IPR056516">
    <property type="entry name" value="INTS7_N"/>
</dbReference>
<protein>
    <submittedName>
        <fullName evidence="3">Armadillo-type fold</fullName>
    </submittedName>
</protein>
<comment type="caution">
    <text evidence="3">The sequence shown here is derived from an EMBL/GenBank/DDBJ whole genome shotgun (WGS) entry which is preliminary data.</text>
</comment>
<dbReference type="PANTHER" id="PTHR13322">
    <property type="entry name" value="C1ORF73 PROTEIN"/>
    <property type="match status" value="1"/>
</dbReference>
<dbReference type="GO" id="GO:0032039">
    <property type="term" value="C:integrator complex"/>
    <property type="evidence" value="ECO:0007669"/>
    <property type="project" value="InterPro"/>
</dbReference>
<dbReference type="Proteomes" id="UP000694240">
    <property type="component" value="Chromosome 12"/>
</dbReference>
<feature type="domain" description="Integrator complex subunit 7-like C-terminal" evidence="1">
    <location>
        <begin position="958"/>
        <end position="1132"/>
    </location>
</feature>
<dbReference type="InterPro" id="IPR055195">
    <property type="entry name" value="INTS7_C_plant"/>
</dbReference>
<dbReference type="PANTHER" id="PTHR13322:SF2">
    <property type="entry name" value="INTEGRATOR COMPLEX SUBUNIT 7"/>
    <property type="match status" value="1"/>
</dbReference>
<evidence type="ECO:0000313" key="4">
    <source>
        <dbReference type="Proteomes" id="UP000694240"/>
    </source>
</evidence>
<reference evidence="3 4" key="1">
    <citation type="submission" date="2020-12" db="EMBL/GenBank/DDBJ databases">
        <title>Concerted genomic and epigenomic changes stabilize Arabidopsis allopolyploids.</title>
        <authorList>
            <person name="Chen Z."/>
        </authorList>
    </citation>
    <scope>NUCLEOTIDE SEQUENCE [LARGE SCALE GENOMIC DNA]</scope>
    <source>
        <strain evidence="3">Allo738</strain>
        <tissue evidence="3">Leaf</tissue>
    </source>
</reference>
<dbReference type="InterPro" id="IPR033060">
    <property type="entry name" value="INTS7"/>
</dbReference>
<dbReference type="Pfam" id="PF22966">
    <property type="entry name" value="INTS7_C_plants"/>
    <property type="match status" value="1"/>
</dbReference>
<keyword evidence="4" id="KW-1185">Reference proteome</keyword>